<dbReference type="GO" id="GO:0005886">
    <property type="term" value="C:plasma membrane"/>
    <property type="evidence" value="ECO:0007669"/>
    <property type="project" value="UniProtKB-SubCell"/>
</dbReference>
<evidence type="ECO:0000313" key="5">
    <source>
        <dbReference type="Proteomes" id="UP000184203"/>
    </source>
</evidence>
<feature type="transmembrane region" description="Helical" evidence="1">
    <location>
        <begin position="139"/>
        <end position="161"/>
    </location>
</feature>
<evidence type="ECO:0000256" key="1">
    <source>
        <dbReference type="SAM" id="Phobius"/>
    </source>
</evidence>
<accession>E7QN55</accession>
<name>E7QN55_HALPU</name>
<keyword evidence="5" id="KW-1185">Reference proteome</keyword>
<dbReference type="Pfam" id="PF12679">
    <property type="entry name" value="ABC2_membrane_2"/>
    <property type="match status" value="1"/>
</dbReference>
<dbReference type="PANTHER" id="PTHR43471:SF1">
    <property type="entry name" value="ABC TRANSPORTER PERMEASE PROTEIN NOSY-RELATED"/>
    <property type="match status" value="1"/>
</dbReference>
<evidence type="ECO:0000313" key="4">
    <source>
        <dbReference type="Proteomes" id="UP000003751"/>
    </source>
</evidence>
<feature type="transmembrane region" description="Helical" evidence="1">
    <location>
        <begin position="198"/>
        <end position="220"/>
    </location>
</feature>
<dbReference type="PANTHER" id="PTHR43471">
    <property type="entry name" value="ABC TRANSPORTER PERMEASE"/>
    <property type="match status" value="1"/>
</dbReference>
<gene>
    <name evidence="3" type="ORF">SAMN05444342_4069</name>
    <name evidence="2" type="ORF">ZOD2009_01865</name>
</gene>
<organism evidence="2 4">
    <name type="scientific">Haladaptatus paucihalophilus DX253</name>
    <dbReference type="NCBI Taxonomy" id="797209"/>
    <lineage>
        <taxon>Archaea</taxon>
        <taxon>Methanobacteriati</taxon>
        <taxon>Methanobacteriota</taxon>
        <taxon>Stenosarchaea group</taxon>
        <taxon>Halobacteria</taxon>
        <taxon>Halobacteriales</taxon>
        <taxon>Haladaptataceae</taxon>
        <taxon>Haladaptatus</taxon>
    </lineage>
</organism>
<keyword evidence="1" id="KW-1133">Transmembrane helix</keyword>
<protein>
    <submittedName>
        <fullName evidence="3">ABC-2 type transport system permease protein</fullName>
    </submittedName>
    <submittedName>
        <fullName evidence="2">ABC-type transport system permease protein</fullName>
    </submittedName>
</protein>
<dbReference type="STRING" id="797209.GCA_000376445_01841"/>
<dbReference type="Proteomes" id="UP000184203">
    <property type="component" value="Unassembled WGS sequence"/>
</dbReference>
<dbReference type="EMBL" id="AEMG01000002">
    <property type="protein sequence ID" value="EFW93850.1"/>
    <property type="molecule type" value="Genomic_DNA"/>
</dbReference>
<dbReference type="OrthoDB" id="86287at2157"/>
<proteinExistence type="predicted"/>
<sequence>MTWQSVARKDFRDSLRSRWLWVLTALFVVLFAVPPILAFLIENGSIQGSAGQSTDQYLYLMKQETAVLIPLISIVIGYAAITGERESGTLKLMLSLPHSRTDVVLGKVLGRSSVVGISTVLGFVVAAIILLVTSLTFKFVNYVLFASLTLLLGLVFVGLAVGISAAAKTGRRAMVTTISFYIVFLVLWSGLAKRVASLLGRYAGVGTAGQISTILFIRLLNPMTAYKTLVDTILLSSQLDARVLLFNRYLQSTVATILGKPIPIYFSDAFVIVYLLFWLFVPVAVGYYVFDRADL</sequence>
<reference evidence="5" key="2">
    <citation type="submission" date="2016-11" db="EMBL/GenBank/DDBJ databases">
        <authorList>
            <person name="Varghese N."/>
            <person name="Submissions S."/>
        </authorList>
    </citation>
    <scope>NUCLEOTIDE SEQUENCE [LARGE SCALE GENOMIC DNA]</scope>
    <source>
        <strain evidence="5">DX253</strain>
    </source>
</reference>
<dbReference type="EMBL" id="FRAN01000007">
    <property type="protein sequence ID" value="SHL53128.1"/>
    <property type="molecule type" value="Genomic_DNA"/>
</dbReference>
<evidence type="ECO:0000313" key="2">
    <source>
        <dbReference type="EMBL" id="EFW93850.1"/>
    </source>
</evidence>
<keyword evidence="1" id="KW-0812">Transmembrane</keyword>
<reference evidence="2 4" key="1">
    <citation type="journal article" date="2014" name="ISME J.">
        <title>Trehalose/2-sulfotrehalose biosynthesis and glycine-betaine uptake are widely spread mechanisms for osmoadaptation in the Halobacteriales.</title>
        <authorList>
            <person name="Youssef N.H."/>
            <person name="Savage-Ashlock K.N."/>
            <person name="McCully A.L."/>
            <person name="Luedtke B."/>
            <person name="Shaw E.I."/>
            <person name="Hoff W.D."/>
            <person name="Elshahed M.S."/>
        </authorList>
    </citation>
    <scope>NUCLEOTIDE SEQUENCE [LARGE SCALE GENOMIC DNA]</scope>
    <source>
        <strain evidence="2 4">DX253</strain>
    </source>
</reference>
<keyword evidence="1" id="KW-0472">Membrane</keyword>
<feature type="transmembrane region" description="Helical" evidence="1">
    <location>
        <begin position="20"/>
        <end position="41"/>
    </location>
</feature>
<dbReference type="RefSeq" id="WP_007976470.1">
    <property type="nucleotide sequence ID" value="NZ_AEMG01000002.1"/>
</dbReference>
<dbReference type="GO" id="GO:0140359">
    <property type="term" value="F:ABC-type transporter activity"/>
    <property type="evidence" value="ECO:0007669"/>
    <property type="project" value="InterPro"/>
</dbReference>
<dbReference type="eggNOG" id="arCOG02438">
    <property type="taxonomic scope" value="Archaea"/>
</dbReference>
<feature type="transmembrane region" description="Helical" evidence="1">
    <location>
        <begin position="114"/>
        <end position="133"/>
    </location>
</feature>
<dbReference type="PATRIC" id="fig|797209.4.peg.360"/>
<reference evidence="3" key="3">
    <citation type="submission" date="2016-11" db="EMBL/GenBank/DDBJ databases">
        <authorList>
            <person name="Jaros S."/>
            <person name="Januszkiewicz K."/>
            <person name="Wedrychowicz H."/>
        </authorList>
    </citation>
    <scope>NUCLEOTIDE SEQUENCE [LARGE SCALE GENOMIC DNA]</scope>
    <source>
        <strain evidence="3">DX253</strain>
    </source>
</reference>
<dbReference type="Proteomes" id="UP000003751">
    <property type="component" value="Unassembled WGS sequence"/>
</dbReference>
<feature type="transmembrane region" description="Helical" evidence="1">
    <location>
        <begin position="173"/>
        <end position="192"/>
    </location>
</feature>
<feature type="transmembrane region" description="Helical" evidence="1">
    <location>
        <begin position="269"/>
        <end position="290"/>
    </location>
</feature>
<dbReference type="AlphaFoldDB" id="E7QN55"/>
<evidence type="ECO:0000313" key="3">
    <source>
        <dbReference type="EMBL" id="SHL53128.1"/>
    </source>
</evidence>